<dbReference type="AlphaFoldDB" id="A0A8S0Q822"/>
<evidence type="ECO:0000256" key="2">
    <source>
        <dbReference type="ARBA" id="ARBA00022737"/>
    </source>
</evidence>
<protein>
    <recommendedName>
        <fullName evidence="6">DC1 domain-containing protein</fullName>
    </recommendedName>
</protein>
<dbReference type="PANTHER" id="PTHR47841">
    <property type="entry name" value="DIACYLGLYCEROL KINASE THETA-LIKE-RELATED"/>
    <property type="match status" value="1"/>
</dbReference>
<keyword evidence="4" id="KW-0862">Zinc</keyword>
<sequence length="268" mass="29911">MHPLLKSSASMGNNKNSIIESDFPTSPQPVIVEEITHYTHPKHPLTKVNLPELFTCTGCKDDGSGKRFACQQCDIQLHEFCALSPPILQNHPLHGQHQLVFHAKTKQAIAGISRPKCDVCNKTNKGFSFRCRACSFQMHPCCAMLSTEMNFPVHPHTLKLLPPLNTSSSSTDNRILCRECKKTRSGRVYCCTVCDYHLHAVCAKNLINGLALEYPFPGKAEHDWKKGLATQAVFKFVGGLFEVFGQTIAEYLLQNIARGRRSRRSSDG</sequence>
<dbReference type="InterPro" id="IPR004146">
    <property type="entry name" value="DC1"/>
</dbReference>
<dbReference type="GO" id="GO:0008270">
    <property type="term" value="F:zinc ion binding"/>
    <property type="evidence" value="ECO:0007669"/>
    <property type="project" value="UniProtKB-KW"/>
</dbReference>
<evidence type="ECO:0000256" key="5">
    <source>
        <dbReference type="SAM" id="MobiDB-lite"/>
    </source>
</evidence>
<keyword evidence="1" id="KW-0479">Metal-binding</keyword>
<dbReference type="SUPFAM" id="SSF57889">
    <property type="entry name" value="Cysteine-rich domain"/>
    <property type="match status" value="1"/>
</dbReference>
<organism evidence="7 8">
    <name type="scientific">Olea europaea subsp. europaea</name>
    <dbReference type="NCBI Taxonomy" id="158383"/>
    <lineage>
        <taxon>Eukaryota</taxon>
        <taxon>Viridiplantae</taxon>
        <taxon>Streptophyta</taxon>
        <taxon>Embryophyta</taxon>
        <taxon>Tracheophyta</taxon>
        <taxon>Spermatophyta</taxon>
        <taxon>Magnoliopsida</taxon>
        <taxon>eudicotyledons</taxon>
        <taxon>Gunneridae</taxon>
        <taxon>Pentapetalae</taxon>
        <taxon>asterids</taxon>
        <taxon>lamiids</taxon>
        <taxon>Lamiales</taxon>
        <taxon>Oleaceae</taxon>
        <taxon>Oleeae</taxon>
        <taxon>Olea</taxon>
    </lineage>
</organism>
<dbReference type="Proteomes" id="UP000594638">
    <property type="component" value="Unassembled WGS sequence"/>
</dbReference>
<evidence type="ECO:0000259" key="6">
    <source>
        <dbReference type="Pfam" id="PF03107"/>
    </source>
</evidence>
<keyword evidence="3" id="KW-0863">Zinc-finger</keyword>
<dbReference type="InterPro" id="IPR046349">
    <property type="entry name" value="C1-like_sf"/>
</dbReference>
<reference evidence="7 8" key="1">
    <citation type="submission" date="2019-12" db="EMBL/GenBank/DDBJ databases">
        <authorList>
            <person name="Alioto T."/>
            <person name="Alioto T."/>
            <person name="Gomez Garrido J."/>
        </authorList>
    </citation>
    <scope>NUCLEOTIDE SEQUENCE [LARGE SCALE GENOMIC DNA]</scope>
</reference>
<dbReference type="Pfam" id="PF03107">
    <property type="entry name" value="C1_2"/>
    <property type="match status" value="2"/>
</dbReference>
<dbReference type="PANTHER" id="PTHR47841:SF3">
    <property type="entry name" value="OS09G0492800 PROTEIN"/>
    <property type="match status" value="1"/>
</dbReference>
<dbReference type="InterPro" id="IPR011011">
    <property type="entry name" value="Znf_FYVE_PHD"/>
</dbReference>
<dbReference type="Gramene" id="OE9A047946T1">
    <property type="protein sequence ID" value="OE9A047946C1"/>
    <property type="gene ID" value="OE9A047946"/>
</dbReference>
<keyword evidence="2" id="KW-0677">Repeat</keyword>
<evidence type="ECO:0000256" key="1">
    <source>
        <dbReference type="ARBA" id="ARBA00022723"/>
    </source>
</evidence>
<dbReference type="OrthoDB" id="1909414at2759"/>
<feature type="domain" description="DC1" evidence="6">
    <location>
        <begin position="152"/>
        <end position="203"/>
    </location>
</feature>
<evidence type="ECO:0000256" key="4">
    <source>
        <dbReference type="ARBA" id="ARBA00022833"/>
    </source>
</evidence>
<accession>A0A8S0Q822</accession>
<evidence type="ECO:0000256" key="3">
    <source>
        <dbReference type="ARBA" id="ARBA00022771"/>
    </source>
</evidence>
<evidence type="ECO:0000313" key="7">
    <source>
        <dbReference type="EMBL" id="CAA2962081.1"/>
    </source>
</evidence>
<comment type="caution">
    <text evidence="7">The sequence shown here is derived from an EMBL/GenBank/DDBJ whole genome shotgun (WGS) entry which is preliminary data.</text>
</comment>
<gene>
    <name evidence="7" type="ORF">OLEA9_A047946</name>
</gene>
<name>A0A8S0Q822_OLEEU</name>
<feature type="domain" description="DC1" evidence="6">
    <location>
        <begin position="39"/>
        <end position="82"/>
    </location>
</feature>
<keyword evidence="8" id="KW-1185">Reference proteome</keyword>
<proteinExistence type="predicted"/>
<feature type="region of interest" description="Disordered" evidence="5">
    <location>
        <begin position="1"/>
        <end position="23"/>
    </location>
</feature>
<dbReference type="EMBL" id="CACTIH010000727">
    <property type="protein sequence ID" value="CAA2962081.1"/>
    <property type="molecule type" value="Genomic_DNA"/>
</dbReference>
<feature type="compositionally biased region" description="Polar residues" evidence="5">
    <location>
        <begin position="7"/>
        <end position="23"/>
    </location>
</feature>
<evidence type="ECO:0000313" key="8">
    <source>
        <dbReference type="Proteomes" id="UP000594638"/>
    </source>
</evidence>
<dbReference type="SUPFAM" id="SSF57903">
    <property type="entry name" value="FYVE/PHD zinc finger"/>
    <property type="match status" value="1"/>
</dbReference>